<dbReference type="InterPro" id="IPR028098">
    <property type="entry name" value="Glyco_trans_4-like_N"/>
</dbReference>
<comment type="caution">
    <text evidence="3">The sequence shown here is derived from an EMBL/GenBank/DDBJ whole genome shotgun (WGS) entry which is preliminary data.</text>
</comment>
<dbReference type="Pfam" id="PF13579">
    <property type="entry name" value="Glyco_trans_4_4"/>
    <property type="match status" value="1"/>
</dbReference>
<keyword evidence="1" id="KW-0732">Signal</keyword>
<feature type="domain" description="Glycosyltransferase subfamily 4-like N-terminal" evidence="2">
    <location>
        <begin position="15"/>
        <end position="188"/>
    </location>
</feature>
<dbReference type="SUPFAM" id="SSF53756">
    <property type="entry name" value="UDP-Glycosyltransferase/glycogen phosphorylase"/>
    <property type="match status" value="1"/>
</dbReference>
<dbReference type="InterPro" id="IPR050194">
    <property type="entry name" value="Glycosyltransferase_grp1"/>
</dbReference>
<name>A0ABP3PTZ5_9PROT</name>
<keyword evidence="4" id="KW-1185">Reference proteome</keyword>
<protein>
    <recommendedName>
        <fullName evidence="2">Glycosyltransferase subfamily 4-like N-terminal domain-containing protein</fullName>
    </recommendedName>
</protein>
<evidence type="ECO:0000313" key="4">
    <source>
        <dbReference type="Proteomes" id="UP001501588"/>
    </source>
</evidence>
<dbReference type="PANTHER" id="PTHR45947:SF3">
    <property type="entry name" value="SULFOQUINOVOSYL TRANSFERASE SQD2"/>
    <property type="match status" value="1"/>
</dbReference>
<organism evidence="3 4">
    <name type="scientific">Craurococcus roseus</name>
    <dbReference type="NCBI Taxonomy" id="77585"/>
    <lineage>
        <taxon>Bacteria</taxon>
        <taxon>Pseudomonadati</taxon>
        <taxon>Pseudomonadota</taxon>
        <taxon>Alphaproteobacteria</taxon>
        <taxon>Acetobacterales</taxon>
        <taxon>Acetobacteraceae</taxon>
        <taxon>Craurococcus</taxon>
    </lineage>
</organism>
<evidence type="ECO:0000256" key="1">
    <source>
        <dbReference type="SAM" id="SignalP"/>
    </source>
</evidence>
<accession>A0ABP3PTZ5</accession>
<dbReference type="Pfam" id="PF13692">
    <property type="entry name" value="Glyco_trans_1_4"/>
    <property type="match status" value="1"/>
</dbReference>
<feature type="chain" id="PRO_5045904113" description="Glycosyltransferase subfamily 4-like N-terminal domain-containing protein" evidence="1">
    <location>
        <begin position="22"/>
        <end position="413"/>
    </location>
</feature>
<dbReference type="RefSeq" id="WP_343893807.1">
    <property type="nucleotide sequence ID" value="NZ_BAAAFZ010000008.1"/>
</dbReference>
<dbReference type="PANTHER" id="PTHR45947">
    <property type="entry name" value="SULFOQUINOVOSYL TRANSFERASE SQD2"/>
    <property type="match status" value="1"/>
</dbReference>
<dbReference type="CDD" id="cd03801">
    <property type="entry name" value="GT4_PimA-like"/>
    <property type="match status" value="1"/>
</dbReference>
<dbReference type="EMBL" id="BAAAFZ010000008">
    <property type="protein sequence ID" value="GAA0571353.1"/>
    <property type="molecule type" value="Genomic_DNA"/>
</dbReference>
<dbReference type="Proteomes" id="UP001501588">
    <property type="component" value="Unassembled WGS sequence"/>
</dbReference>
<evidence type="ECO:0000313" key="3">
    <source>
        <dbReference type="EMBL" id="GAA0571353.1"/>
    </source>
</evidence>
<feature type="signal peptide" evidence="1">
    <location>
        <begin position="1"/>
        <end position="21"/>
    </location>
</feature>
<evidence type="ECO:0000259" key="2">
    <source>
        <dbReference type="Pfam" id="PF13579"/>
    </source>
</evidence>
<gene>
    <name evidence="3" type="ORF">GCM10009416_07440</name>
</gene>
<dbReference type="Gene3D" id="3.40.50.2000">
    <property type="entry name" value="Glycogen Phosphorylase B"/>
    <property type="match status" value="2"/>
</dbReference>
<proteinExistence type="predicted"/>
<sequence length="413" mass="44591">MRVLFCSRRFFPAISGMSVYAQNLLRHLVAAGHDVTMVSQYRGDKAGTRVYGGGPPPPVPGVKVIGRRSLGEERFAEAGGADFERDVDDMLSAILAEHREEPFDVLHAQYGYPNGWAVLLAARELGIPALVSIQGGDGHWVGSCCATHREAMLRVLNHADALLIGCESFAGEVVERLGVARERFTIVPGAVEVERFRPAPGWKPGAAADPVRLLYHGRVDRRKGALDFLEALALIRAEGVRFDATVSGIGPDYDASREAADRLDLPVRFTGYADYDAAPAVYHGGDVFVSPTYAEGFSNTILEAMASGLPVVSCRAVGVMDCLRDGENGLMVEPGDVPALAAALRRVCADAALRRRLAESALEECRRVYSWEAVADRIMGVYASLRGARPDTGFDPVLPVDSSCRFRAAPHLL</sequence>
<reference evidence="4" key="1">
    <citation type="journal article" date="2019" name="Int. J. Syst. Evol. Microbiol.">
        <title>The Global Catalogue of Microorganisms (GCM) 10K type strain sequencing project: providing services to taxonomists for standard genome sequencing and annotation.</title>
        <authorList>
            <consortium name="The Broad Institute Genomics Platform"/>
            <consortium name="The Broad Institute Genome Sequencing Center for Infectious Disease"/>
            <person name="Wu L."/>
            <person name="Ma J."/>
        </authorList>
    </citation>
    <scope>NUCLEOTIDE SEQUENCE [LARGE SCALE GENOMIC DNA]</scope>
    <source>
        <strain evidence="4">JCM 9933</strain>
    </source>
</reference>